<gene>
    <name evidence="1" type="ORF">DM02DRAFT_578199</name>
</gene>
<name>A0A2V1CX03_9PLEO</name>
<sequence>MKSVTLIATTMAVLAISKPTDHTGASSSDLWIGLDLKECFARSAPIPQPNLGAQKETAKAVIDAYNAWNIDSIMAYRTPDCQHQVLPASMGRTAKSNDEYRAYLGTIMPLYSKFTVVVQDEIHDARTHSCIIHASSTADTAIGRYANEYALFLTFTEDGKNVTMFREFVDSAYSERFVAALANARSSNTSAG</sequence>
<dbReference type="InterPro" id="IPR032710">
    <property type="entry name" value="NTF2-like_dom_sf"/>
</dbReference>
<keyword evidence="2" id="KW-1185">Reference proteome</keyword>
<dbReference type="OrthoDB" id="3758478at2759"/>
<evidence type="ECO:0008006" key="3">
    <source>
        <dbReference type="Google" id="ProtNLM"/>
    </source>
</evidence>
<dbReference type="Proteomes" id="UP000244855">
    <property type="component" value="Unassembled WGS sequence"/>
</dbReference>
<dbReference type="EMBL" id="KZ806524">
    <property type="protein sequence ID" value="PVH90232.1"/>
    <property type="molecule type" value="Genomic_DNA"/>
</dbReference>
<dbReference type="PANTHER" id="PTHR39598">
    <property type="entry name" value="AUSTINOL SYNTHESIS PROTEIN F-RELATED"/>
    <property type="match status" value="1"/>
</dbReference>
<reference evidence="1 2" key="1">
    <citation type="journal article" date="2018" name="Sci. Rep.">
        <title>Comparative genomics provides insights into the lifestyle and reveals functional heterogeneity of dark septate endophytic fungi.</title>
        <authorList>
            <person name="Knapp D.G."/>
            <person name="Nemeth J.B."/>
            <person name="Barry K."/>
            <person name="Hainaut M."/>
            <person name="Henrissat B."/>
            <person name="Johnson J."/>
            <person name="Kuo A."/>
            <person name="Lim J.H.P."/>
            <person name="Lipzen A."/>
            <person name="Nolan M."/>
            <person name="Ohm R.A."/>
            <person name="Tamas L."/>
            <person name="Grigoriev I.V."/>
            <person name="Spatafora J.W."/>
            <person name="Nagy L.G."/>
            <person name="Kovacs G.M."/>
        </authorList>
    </citation>
    <scope>NUCLEOTIDE SEQUENCE [LARGE SCALE GENOMIC DNA]</scope>
    <source>
        <strain evidence="1 2">DSE2036</strain>
    </source>
</reference>
<dbReference type="STRING" id="97972.A0A2V1CX03"/>
<dbReference type="SUPFAM" id="SSF54427">
    <property type="entry name" value="NTF2-like"/>
    <property type="match status" value="1"/>
</dbReference>
<evidence type="ECO:0000313" key="2">
    <source>
        <dbReference type="Proteomes" id="UP000244855"/>
    </source>
</evidence>
<dbReference type="InterPro" id="IPR050977">
    <property type="entry name" value="Fungal_Meroterpenoid_Isomerase"/>
</dbReference>
<protein>
    <recommendedName>
        <fullName evidence="3">SnoaL-like domain-containing protein</fullName>
    </recommendedName>
</protein>
<dbReference type="PANTHER" id="PTHR39598:SF1">
    <property type="entry name" value="AUSTINOID BIOSYNTHESIS CLUSTERS PROTEIN F-RELATED"/>
    <property type="match status" value="1"/>
</dbReference>
<accession>A0A2V1CX03</accession>
<dbReference type="Gene3D" id="3.10.450.50">
    <property type="match status" value="1"/>
</dbReference>
<organism evidence="1 2">
    <name type="scientific">Periconia macrospinosa</name>
    <dbReference type="NCBI Taxonomy" id="97972"/>
    <lineage>
        <taxon>Eukaryota</taxon>
        <taxon>Fungi</taxon>
        <taxon>Dikarya</taxon>
        <taxon>Ascomycota</taxon>
        <taxon>Pezizomycotina</taxon>
        <taxon>Dothideomycetes</taxon>
        <taxon>Pleosporomycetidae</taxon>
        <taxon>Pleosporales</taxon>
        <taxon>Massarineae</taxon>
        <taxon>Periconiaceae</taxon>
        <taxon>Periconia</taxon>
    </lineage>
</organism>
<evidence type="ECO:0000313" key="1">
    <source>
        <dbReference type="EMBL" id="PVH90232.1"/>
    </source>
</evidence>
<proteinExistence type="predicted"/>
<dbReference type="AlphaFoldDB" id="A0A2V1CX03"/>